<dbReference type="PANTHER" id="PTHR23279:SF36">
    <property type="entry name" value="DEFECTIVE PROBOSCIS EXTENSION RESPONSE 9, ISOFORM A"/>
    <property type="match status" value="1"/>
</dbReference>
<feature type="domain" description="Ig-like" evidence="1">
    <location>
        <begin position="3"/>
        <end position="101"/>
    </location>
</feature>
<evidence type="ECO:0000313" key="2">
    <source>
        <dbReference type="EMBL" id="KAL3865522.1"/>
    </source>
</evidence>
<protein>
    <recommendedName>
        <fullName evidence="1">Ig-like domain-containing protein</fullName>
    </recommendedName>
</protein>
<dbReference type="SMART" id="SM00409">
    <property type="entry name" value="IG"/>
    <property type="match status" value="1"/>
</dbReference>
<comment type="caution">
    <text evidence="2">The sequence shown here is derived from an EMBL/GenBank/DDBJ whole genome shotgun (WGS) entry which is preliminary data.</text>
</comment>
<reference evidence="2 4" key="1">
    <citation type="submission" date="2024-11" db="EMBL/GenBank/DDBJ databases">
        <title>Chromosome-level genome assembly of the freshwater bivalve Anodonta woodiana.</title>
        <authorList>
            <person name="Chen X."/>
        </authorList>
    </citation>
    <scope>NUCLEOTIDE SEQUENCE [LARGE SCALE GENOMIC DNA]</scope>
    <source>
        <strain evidence="2">MN2024</strain>
        <tissue evidence="2">Gills</tissue>
    </source>
</reference>
<name>A0ABD3VYH4_SINWO</name>
<dbReference type="InterPro" id="IPR036179">
    <property type="entry name" value="Ig-like_dom_sf"/>
</dbReference>
<dbReference type="Proteomes" id="UP001634394">
    <property type="component" value="Unassembled WGS sequence"/>
</dbReference>
<dbReference type="InterPro" id="IPR007110">
    <property type="entry name" value="Ig-like_dom"/>
</dbReference>
<proteinExistence type="predicted"/>
<dbReference type="AlphaFoldDB" id="A0ABD3VYH4"/>
<sequence length="156" mass="17775">MRPSLFSAISISGKNFVDKGNPIILWCNASSEYRPPLDIDWFKDGIKLKSDTTREILITKPKERELKTFYSKLEIEKSRMDDAGNYICRSSDLLVASTHVTVLNTDRISMKRETSAGTSSQGGYSLTKSTRSESEKLVHILFIISVLIIYKVRWYS</sequence>
<dbReference type="InterPro" id="IPR013783">
    <property type="entry name" value="Ig-like_fold"/>
</dbReference>
<organism evidence="2 4">
    <name type="scientific">Sinanodonta woodiana</name>
    <name type="common">Chinese pond mussel</name>
    <name type="synonym">Anodonta woodiana</name>
    <dbReference type="NCBI Taxonomy" id="1069815"/>
    <lineage>
        <taxon>Eukaryota</taxon>
        <taxon>Metazoa</taxon>
        <taxon>Spiralia</taxon>
        <taxon>Lophotrochozoa</taxon>
        <taxon>Mollusca</taxon>
        <taxon>Bivalvia</taxon>
        <taxon>Autobranchia</taxon>
        <taxon>Heteroconchia</taxon>
        <taxon>Palaeoheterodonta</taxon>
        <taxon>Unionida</taxon>
        <taxon>Unionoidea</taxon>
        <taxon>Unionidae</taxon>
        <taxon>Unioninae</taxon>
        <taxon>Sinanodonta</taxon>
    </lineage>
</organism>
<evidence type="ECO:0000259" key="1">
    <source>
        <dbReference type="PROSITE" id="PS50835"/>
    </source>
</evidence>
<gene>
    <name evidence="2" type="ORF">ACJMK2_042898</name>
    <name evidence="3" type="ORF">ACJMK2_042905</name>
</gene>
<dbReference type="PROSITE" id="PS50835">
    <property type="entry name" value="IG_LIKE"/>
    <property type="match status" value="1"/>
</dbReference>
<dbReference type="InterPro" id="IPR003599">
    <property type="entry name" value="Ig_sub"/>
</dbReference>
<dbReference type="EMBL" id="JBJQND010000009">
    <property type="protein sequence ID" value="KAL3865522.1"/>
    <property type="molecule type" value="Genomic_DNA"/>
</dbReference>
<evidence type="ECO:0000313" key="3">
    <source>
        <dbReference type="EMBL" id="KAL3865529.1"/>
    </source>
</evidence>
<dbReference type="InterPro" id="IPR037448">
    <property type="entry name" value="Zig-8"/>
</dbReference>
<dbReference type="EMBL" id="JBJQND010000009">
    <property type="protein sequence ID" value="KAL3865529.1"/>
    <property type="molecule type" value="Genomic_DNA"/>
</dbReference>
<dbReference type="Gene3D" id="2.60.40.10">
    <property type="entry name" value="Immunoglobulins"/>
    <property type="match status" value="1"/>
</dbReference>
<dbReference type="Pfam" id="PF13927">
    <property type="entry name" value="Ig_3"/>
    <property type="match status" value="1"/>
</dbReference>
<dbReference type="PANTHER" id="PTHR23279">
    <property type="entry name" value="DEFECTIVE PROBOSCIS EXTENSION RESPONSE DPR -RELATED"/>
    <property type="match status" value="1"/>
</dbReference>
<evidence type="ECO:0000313" key="4">
    <source>
        <dbReference type="Proteomes" id="UP001634394"/>
    </source>
</evidence>
<dbReference type="SUPFAM" id="SSF48726">
    <property type="entry name" value="Immunoglobulin"/>
    <property type="match status" value="1"/>
</dbReference>
<accession>A0ABD3VYH4</accession>
<keyword evidence="4" id="KW-1185">Reference proteome</keyword>